<dbReference type="RefSeq" id="WP_194443933.1">
    <property type="nucleotide sequence ID" value="NZ_VKHS01000050.1"/>
</dbReference>
<dbReference type="Proteomes" id="UP000530234">
    <property type="component" value="Unassembled WGS sequence"/>
</dbReference>
<evidence type="ECO:0000313" key="1">
    <source>
        <dbReference type="EMBL" id="MBB0228750.1"/>
    </source>
</evidence>
<keyword evidence="2" id="KW-1185">Reference proteome</keyword>
<evidence type="ECO:0000313" key="2">
    <source>
        <dbReference type="Proteomes" id="UP000530234"/>
    </source>
</evidence>
<dbReference type="AlphaFoldDB" id="A0A7W3T0M4"/>
<dbReference type="EMBL" id="VKHS01000050">
    <property type="protein sequence ID" value="MBB0228750.1"/>
    <property type="molecule type" value="Genomic_DNA"/>
</dbReference>
<accession>A0A7W3T0M4</accession>
<protein>
    <submittedName>
        <fullName evidence="1">Uncharacterized protein</fullName>
    </submittedName>
</protein>
<sequence>MSDISERSTVFKAPRGGVMTLEVGVITGELELLTGAEEDGTLVLRIRYAGADEWYTPEGGPYTLHDPRDHEVLHDVLIGLLHRPQP</sequence>
<gene>
    <name evidence="1" type="ORF">FOE67_04290</name>
</gene>
<comment type="caution">
    <text evidence="1">The sequence shown here is derived from an EMBL/GenBank/DDBJ whole genome shotgun (WGS) entry which is preliminary data.</text>
</comment>
<organism evidence="1 2">
    <name type="scientific">Streptomyces calidiresistens</name>
    <dbReference type="NCBI Taxonomy" id="1485586"/>
    <lineage>
        <taxon>Bacteria</taxon>
        <taxon>Bacillati</taxon>
        <taxon>Actinomycetota</taxon>
        <taxon>Actinomycetes</taxon>
        <taxon>Kitasatosporales</taxon>
        <taxon>Streptomycetaceae</taxon>
        <taxon>Streptomyces</taxon>
    </lineage>
</organism>
<proteinExistence type="predicted"/>
<reference evidence="2" key="1">
    <citation type="submission" date="2019-10" db="EMBL/GenBank/DDBJ databases">
        <title>Streptomyces sp. nov., a novel actinobacterium isolated from alkaline environment.</title>
        <authorList>
            <person name="Golinska P."/>
        </authorList>
    </citation>
    <scope>NUCLEOTIDE SEQUENCE [LARGE SCALE GENOMIC DNA]</scope>
    <source>
        <strain evidence="2">DSM 42108</strain>
    </source>
</reference>
<name>A0A7W3T0M4_9ACTN</name>